<keyword evidence="2" id="KW-1185">Reference proteome</keyword>
<organism evidence="1 2">
    <name type="scientific">Eumeta variegata</name>
    <name type="common">Bagworm moth</name>
    <name type="synonym">Eumeta japonica</name>
    <dbReference type="NCBI Taxonomy" id="151549"/>
    <lineage>
        <taxon>Eukaryota</taxon>
        <taxon>Metazoa</taxon>
        <taxon>Ecdysozoa</taxon>
        <taxon>Arthropoda</taxon>
        <taxon>Hexapoda</taxon>
        <taxon>Insecta</taxon>
        <taxon>Pterygota</taxon>
        <taxon>Neoptera</taxon>
        <taxon>Endopterygota</taxon>
        <taxon>Lepidoptera</taxon>
        <taxon>Glossata</taxon>
        <taxon>Ditrysia</taxon>
        <taxon>Tineoidea</taxon>
        <taxon>Psychidae</taxon>
        <taxon>Oiketicinae</taxon>
        <taxon>Eumeta</taxon>
    </lineage>
</organism>
<dbReference type="Proteomes" id="UP000299102">
    <property type="component" value="Unassembled WGS sequence"/>
</dbReference>
<protein>
    <submittedName>
        <fullName evidence="1">Uncharacterized protein</fullName>
    </submittedName>
</protein>
<dbReference type="AlphaFoldDB" id="A0A4C1V7Q9"/>
<proteinExistence type="predicted"/>
<sequence length="117" mass="13651">MGKFDRRNTLSMRRLNLTAGWLLPTYGLDTHGQCGVEMRHATREFRIHNESDCGHWVDTALNLECLEIQSSERRHTIDVVFHIYDEIMHCFAVMEWHLKAIQNGMPPTATMDDDILH</sequence>
<dbReference type="EMBL" id="BGZK01000293">
    <property type="protein sequence ID" value="GBP34729.1"/>
    <property type="molecule type" value="Genomic_DNA"/>
</dbReference>
<evidence type="ECO:0000313" key="2">
    <source>
        <dbReference type="Proteomes" id="UP000299102"/>
    </source>
</evidence>
<reference evidence="1 2" key="1">
    <citation type="journal article" date="2019" name="Commun. Biol.">
        <title>The bagworm genome reveals a unique fibroin gene that provides high tensile strength.</title>
        <authorList>
            <person name="Kono N."/>
            <person name="Nakamura H."/>
            <person name="Ohtoshi R."/>
            <person name="Tomita M."/>
            <person name="Numata K."/>
            <person name="Arakawa K."/>
        </authorList>
    </citation>
    <scope>NUCLEOTIDE SEQUENCE [LARGE SCALE GENOMIC DNA]</scope>
</reference>
<evidence type="ECO:0000313" key="1">
    <source>
        <dbReference type="EMBL" id="GBP34729.1"/>
    </source>
</evidence>
<accession>A0A4C1V7Q9</accession>
<name>A0A4C1V7Q9_EUMVA</name>
<gene>
    <name evidence="1" type="ORF">EVAR_25733_1</name>
</gene>
<comment type="caution">
    <text evidence="1">The sequence shown here is derived from an EMBL/GenBank/DDBJ whole genome shotgun (WGS) entry which is preliminary data.</text>
</comment>